<gene>
    <name evidence="7" type="primary">pgi</name>
    <name evidence="9" type="ORF">Lwal_0229</name>
</gene>
<dbReference type="RefSeq" id="WP_058479099.1">
    <property type="nucleotide sequence ID" value="NZ_CAAAIQ010000003.1"/>
</dbReference>
<dbReference type="InterPro" id="IPR001672">
    <property type="entry name" value="G6P_Isomerase"/>
</dbReference>
<dbReference type="UniPathway" id="UPA00109">
    <property type="reaction ID" value="UER00181"/>
</dbReference>
<comment type="function">
    <text evidence="7">Catalyzes the reversible isomerization of glucose-6-phosphate to fructose-6-phosphate.</text>
</comment>
<comment type="pathway">
    <text evidence="7">Carbohydrate biosynthesis; gluconeogenesis.</text>
</comment>
<dbReference type="EMBL" id="LNZB01000006">
    <property type="protein sequence ID" value="KTD82751.1"/>
    <property type="molecule type" value="Genomic_DNA"/>
</dbReference>
<dbReference type="GO" id="GO:0051156">
    <property type="term" value="P:glucose 6-phosphate metabolic process"/>
    <property type="evidence" value="ECO:0007669"/>
    <property type="project" value="TreeGrafter"/>
</dbReference>
<evidence type="ECO:0000256" key="5">
    <source>
        <dbReference type="ARBA" id="ARBA00023235"/>
    </source>
</evidence>
<comment type="similarity">
    <text evidence="2 7 8">Belongs to the GPI family.</text>
</comment>
<dbReference type="GO" id="GO:0048029">
    <property type="term" value="F:monosaccharide binding"/>
    <property type="evidence" value="ECO:0007669"/>
    <property type="project" value="TreeGrafter"/>
</dbReference>
<keyword evidence="3 7" id="KW-0312">Gluconeogenesis</keyword>
<feature type="active site" evidence="7">
    <location>
        <position position="487"/>
    </location>
</feature>
<dbReference type="HAMAP" id="MF_00473">
    <property type="entry name" value="G6P_isomerase"/>
    <property type="match status" value="1"/>
</dbReference>
<dbReference type="InterPro" id="IPR018189">
    <property type="entry name" value="Phosphoglucose_isomerase_CS"/>
</dbReference>
<reference evidence="9 10" key="1">
    <citation type="submission" date="2015-11" db="EMBL/GenBank/DDBJ databases">
        <title>Genomic analysis of 38 Legionella species identifies large and diverse effector repertoires.</title>
        <authorList>
            <person name="Burstein D."/>
            <person name="Amaro F."/>
            <person name="Zusman T."/>
            <person name="Lifshitz Z."/>
            <person name="Cohen O."/>
            <person name="Gilbert J.A."/>
            <person name="Pupko T."/>
            <person name="Shuman H.A."/>
            <person name="Segal G."/>
        </authorList>
    </citation>
    <scope>NUCLEOTIDE SEQUENCE [LARGE SCALE GENOMIC DNA]</scope>
    <source>
        <strain evidence="9 10">ATCC 51914</strain>
    </source>
</reference>
<dbReference type="PANTHER" id="PTHR11469:SF1">
    <property type="entry name" value="GLUCOSE-6-PHOSPHATE ISOMERASE"/>
    <property type="match status" value="1"/>
</dbReference>
<dbReference type="InterPro" id="IPR035476">
    <property type="entry name" value="SIS_PGI_1"/>
</dbReference>
<dbReference type="GO" id="GO:0004347">
    <property type="term" value="F:glucose-6-phosphate isomerase activity"/>
    <property type="evidence" value="ECO:0007669"/>
    <property type="project" value="UniProtKB-UniRule"/>
</dbReference>
<dbReference type="PROSITE" id="PS00765">
    <property type="entry name" value="P_GLUCOSE_ISOMERASE_1"/>
    <property type="match status" value="1"/>
</dbReference>
<keyword evidence="10" id="KW-1185">Reference proteome</keyword>
<dbReference type="InterPro" id="IPR035482">
    <property type="entry name" value="SIS_PGI_2"/>
</dbReference>
<dbReference type="GO" id="GO:0006096">
    <property type="term" value="P:glycolytic process"/>
    <property type="evidence" value="ECO:0007669"/>
    <property type="project" value="UniProtKB-UniRule"/>
</dbReference>
<evidence type="ECO:0000256" key="2">
    <source>
        <dbReference type="ARBA" id="ARBA00006604"/>
    </source>
</evidence>
<dbReference type="Gene3D" id="3.40.50.10490">
    <property type="entry name" value="Glucose-6-phosphate isomerase like protein, domain 1"/>
    <property type="match status" value="2"/>
</dbReference>
<organism evidence="9 10">
    <name type="scientific">Legionella waltersii</name>
    <dbReference type="NCBI Taxonomy" id="66969"/>
    <lineage>
        <taxon>Bacteria</taxon>
        <taxon>Pseudomonadati</taxon>
        <taxon>Pseudomonadota</taxon>
        <taxon>Gammaproteobacteria</taxon>
        <taxon>Legionellales</taxon>
        <taxon>Legionellaceae</taxon>
        <taxon>Legionella</taxon>
    </lineage>
</organism>
<sequence length="497" mass="56084">MKQLTKFNSWKKLYDLKNKTRIDFANASNEILNYHIDNYTRQIGPVFYDFSRQMLNPVILDTLVDLAVEANLQKKIENMINGEKVNTTENRAALHSALREFGNQSIFVDGIDIMKPILATREKIELISELIRSKKWVGYSGKPIKDIVNIGIGGSDLGPRFCINALGQYVSSEFKYHFISDADPDSFKKIANCIDPQTTLFIVSSKSFTTPETLLNARKALSLYDGLKDRNSDLLDRHFIAVTTQPEKALKLGIKHILPIWEWVGGRFSLCSAINLITAIAIGYEQFQQLLLGANKVDKHFLQTDFKDNIPVLMALIGIWNINFLNIQNLIILLYAKQLEFFSPYIQQLEMESNGKTIDINGDIVDYSTGPIVWGGLGNQAQHSYLQLLCQGTHRCTGDIISLKKYEDELINSMCEYKMNVLSKGLNTGTPGAYKGNRIMPLNHISILDLTPFSLGTLVSLYEHKVYTQAVIWNINPFDQPGIELAKLLHLDAPITA</sequence>
<dbReference type="GO" id="GO:0097367">
    <property type="term" value="F:carbohydrate derivative binding"/>
    <property type="evidence" value="ECO:0007669"/>
    <property type="project" value="InterPro"/>
</dbReference>
<dbReference type="PROSITE" id="PS00174">
    <property type="entry name" value="P_GLUCOSE_ISOMERASE_2"/>
    <property type="match status" value="1"/>
</dbReference>
<dbReference type="AlphaFoldDB" id="A0A0W1AN53"/>
<dbReference type="CDD" id="cd05016">
    <property type="entry name" value="SIS_PGI_2"/>
    <property type="match status" value="1"/>
</dbReference>
<proteinExistence type="inferred from homology"/>
<feature type="active site" description="Proton donor" evidence="7">
    <location>
        <position position="352"/>
    </location>
</feature>
<evidence type="ECO:0000256" key="8">
    <source>
        <dbReference type="RuleBase" id="RU000612"/>
    </source>
</evidence>
<dbReference type="InterPro" id="IPR046348">
    <property type="entry name" value="SIS_dom_sf"/>
</dbReference>
<dbReference type="PROSITE" id="PS51463">
    <property type="entry name" value="P_GLUCOSE_ISOMERASE_3"/>
    <property type="match status" value="1"/>
</dbReference>
<dbReference type="EC" id="5.3.1.9" evidence="7"/>
<dbReference type="STRING" id="66969.Lwal_0229"/>
<dbReference type="UniPathway" id="UPA00138"/>
<dbReference type="PATRIC" id="fig|66969.6.peg.253"/>
<keyword evidence="7" id="KW-0963">Cytoplasm</keyword>
<dbReference type="SUPFAM" id="SSF53697">
    <property type="entry name" value="SIS domain"/>
    <property type="match status" value="1"/>
</dbReference>
<comment type="catalytic activity">
    <reaction evidence="6 7 8">
        <text>alpha-D-glucose 6-phosphate = beta-D-fructose 6-phosphate</text>
        <dbReference type="Rhea" id="RHEA:11816"/>
        <dbReference type="ChEBI" id="CHEBI:57634"/>
        <dbReference type="ChEBI" id="CHEBI:58225"/>
        <dbReference type="EC" id="5.3.1.9"/>
    </reaction>
</comment>
<dbReference type="GO" id="GO:0005829">
    <property type="term" value="C:cytosol"/>
    <property type="evidence" value="ECO:0007669"/>
    <property type="project" value="TreeGrafter"/>
</dbReference>
<dbReference type="CDD" id="cd05015">
    <property type="entry name" value="SIS_PGI_1"/>
    <property type="match status" value="1"/>
</dbReference>
<evidence type="ECO:0000256" key="4">
    <source>
        <dbReference type="ARBA" id="ARBA00023152"/>
    </source>
</evidence>
<dbReference type="NCBIfam" id="NF001211">
    <property type="entry name" value="PRK00179.1"/>
    <property type="match status" value="1"/>
</dbReference>
<keyword evidence="5 7" id="KW-0413">Isomerase</keyword>
<comment type="caution">
    <text evidence="9">The sequence shown here is derived from an EMBL/GenBank/DDBJ whole genome shotgun (WGS) entry which is preliminary data.</text>
</comment>
<feature type="active site" evidence="7">
    <location>
        <position position="383"/>
    </location>
</feature>
<evidence type="ECO:0000256" key="1">
    <source>
        <dbReference type="ARBA" id="ARBA00004926"/>
    </source>
</evidence>
<accession>A0A0W1AN53</accession>
<dbReference type="OrthoDB" id="140919at2"/>
<evidence type="ECO:0000256" key="3">
    <source>
        <dbReference type="ARBA" id="ARBA00022432"/>
    </source>
</evidence>
<evidence type="ECO:0000313" key="9">
    <source>
        <dbReference type="EMBL" id="KTD82751.1"/>
    </source>
</evidence>
<dbReference type="PANTHER" id="PTHR11469">
    <property type="entry name" value="GLUCOSE-6-PHOSPHATE ISOMERASE"/>
    <property type="match status" value="1"/>
</dbReference>
<name>A0A0W1AN53_9GAMM</name>
<protein>
    <recommendedName>
        <fullName evidence="7">Glucose-6-phosphate isomerase</fullName>
        <shortName evidence="7">GPI</shortName>
        <ecNumber evidence="7">5.3.1.9</ecNumber>
    </recommendedName>
    <alternativeName>
        <fullName evidence="7">Phosphoglucose isomerase</fullName>
        <shortName evidence="7">PGI</shortName>
    </alternativeName>
    <alternativeName>
        <fullName evidence="7">Phosphohexose isomerase</fullName>
        <shortName evidence="7">PHI</shortName>
    </alternativeName>
</protein>
<evidence type="ECO:0000256" key="6">
    <source>
        <dbReference type="ARBA" id="ARBA00029321"/>
    </source>
</evidence>
<comment type="pathway">
    <text evidence="1 7 8">Carbohydrate degradation; glycolysis; D-glyceraldehyde 3-phosphate and glycerone phosphate from D-glucose: step 2/4.</text>
</comment>
<dbReference type="Pfam" id="PF00342">
    <property type="entry name" value="PGI"/>
    <property type="match status" value="2"/>
</dbReference>
<dbReference type="PRINTS" id="PR00662">
    <property type="entry name" value="G6PISOMERASE"/>
</dbReference>
<evidence type="ECO:0000256" key="7">
    <source>
        <dbReference type="HAMAP-Rule" id="MF_00473"/>
    </source>
</evidence>
<evidence type="ECO:0000313" key="10">
    <source>
        <dbReference type="Proteomes" id="UP000054729"/>
    </source>
</evidence>
<keyword evidence="4 7" id="KW-0324">Glycolysis</keyword>
<dbReference type="GO" id="GO:0006094">
    <property type="term" value="P:gluconeogenesis"/>
    <property type="evidence" value="ECO:0007669"/>
    <property type="project" value="UniProtKB-UniRule"/>
</dbReference>
<comment type="subcellular location">
    <subcellularLocation>
        <location evidence="7">Cytoplasm</location>
    </subcellularLocation>
</comment>
<dbReference type="Proteomes" id="UP000054729">
    <property type="component" value="Unassembled WGS sequence"/>
</dbReference>